<reference evidence="2 3" key="1">
    <citation type="submission" date="2019-07" db="EMBL/GenBank/DDBJ databases">
        <title>Quadrisphaera sp. strain DD2A genome sequencing and assembly.</title>
        <authorList>
            <person name="Kim I."/>
        </authorList>
    </citation>
    <scope>NUCLEOTIDE SEQUENCE [LARGE SCALE GENOMIC DNA]</scope>
    <source>
        <strain evidence="2 3">DD2A</strain>
    </source>
</reference>
<sequence>MLLRRLRDPGTSTRRTPAARERLASHPMTTALLDAGVRLLLAELEPPAATTADPRHPPALFFGCLSAARVCAAATRVGPLRVTAAHLRDRWPRQDDVVDDVLSYSLWFEHHFAGAIAQAARLPQELPEGASLDEAVAVLVRSELHTLAEPVTSRMEVLSCALAASQPWLREVQRRNYAVYDAAWDTALSGVLRRCGRRLRDGVPASDLARAVGGLGEGVSLRLLAHGERPEEQRAADADFARGVGALLRSWTVPVGTGGEGEDDDERAPGPALLAPPPRTHVADVLPRLGDPASGTRTTAGARRRLAEDRITAQLLDGALVVLAEEFGVDAGSVCGPSCAGCWSPAPDAVPRFFASVSAARVVAEARRAGHPATDAQLRDRWALQEHYVDDLVGYALAQVGLLYRTAGTASGGPSSPEALERDEREVHGRLRSPDGSADFRLRLLLTTMAARTSIVDDFVEQHRLADTAVLAHAEGVLAATGRRWADGVVPLDAARTILAVTHGEIMRVLATGQDDVRGDQPALARGTTAVMTALLAP</sequence>
<comment type="caution">
    <text evidence="2">The sequence shown here is derived from an EMBL/GenBank/DDBJ whole genome shotgun (WGS) entry which is preliminary data.</text>
</comment>
<evidence type="ECO:0000256" key="1">
    <source>
        <dbReference type="SAM" id="MobiDB-lite"/>
    </source>
</evidence>
<evidence type="ECO:0000313" key="2">
    <source>
        <dbReference type="EMBL" id="TXR56300.1"/>
    </source>
</evidence>
<protein>
    <submittedName>
        <fullName evidence="2">Uncharacterized protein</fullName>
    </submittedName>
</protein>
<dbReference type="OrthoDB" id="4964763at2"/>
<feature type="compositionally biased region" description="Basic and acidic residues" evidence="1">
    <location>
        <begin position="419"/>
        <end position="432"/>
    </location>
</feature>
<evidence type="ECO:0000313" key="3">
    <source>
        <dbReference type="Proteomes" id="UP000321234"/>
    </source>
</evidence>
<feature type="region of interest" description="Disordered" evidence="1">
    <location>
        <begin position="1"/>
        <end position="22"/>
    </location>
</feature>
<dbReference type="EMBL" id="VKAC01000005">
    <property type="protein sequence ID" value="TXR56300.1"/>
    <property type="molecule type" value="Genomic_DNA"/>
</dbReference>
<feature type="region of interest" description="Disordered" evidence="1">
    <location>
        <begin position="254"/>
        <end position="302"/>
    </location>
</feature>
<gene>
    <name evidence="2" type="ORF">FMM08_09270</name>
</gene>
<dbReference type="RefSeq" id="WP_147926093.1">
    <property type="nucleotide sequence ID" value="NZ_VKAC01000005.1"/>
</dbReference>
<feature type="region of interest" description="Disordered" evidence="1">
    <location>
        <begin position="409"/>
        <end position="432"/>
    </location>
</feature>
<organism evidence="2 3">
    <name type="scientific">Quadrisphaera setariae</name>
    <dbReference type="NCBI Taxonomy" id="2593304"/>
    <lineage>
        <taxon>Bacteria</taxon>
        <taxon>Bacillati</taxon>
        <taxon>Actinomycetota</taxon>
        <taxon>Actinomycetes</taxon>
        <taxon>Kineosporiales</taxon>
        <taxon>Kineosporiaceae</taxon>
        <taxon>Quadrisphaera</taxon>
    </lineage>
</organism>
<accession>A0A5C8ZHG2</accession>
<dbReference type="AlphaFoldDB" id="A0A5C8ZHG2"/>
<dbReference type="Proteomes" id="UP000321234">
    <property type="component" value="Unassembled WGS sequence"/>
</dbReference>
<name>A0A5C8ZHG2_9ACTN</name>
<keyword evidence="3" id="KW-1185">Reference proteome</keyword>
<proteinExistence type="predicted"/>